<gene>
    <name evidence="2" type="ORF">METZ01_LOCUS191868</name>
</gene>
<proteinExistence type="predicted"/>
<dbReference type="CDD" id="cd03811">
    <property type="entry name" value="GT4_GT28_WabH-like"/>
    <property type="match status" value="1"/>
</dbReference>
<dbReference type="Pfam" id="PF00534">
    <property type="entry name" value="Glycos_transf_1"/>
    <property type="match status" value="1"/>
</dbReference>
<protein>
    <recommendedName>
        <fullName evidence="1">Glycosyl transferase family 1 domain-containing protein</fullName>
    </recommendedName>
</protein>
<sequence>RACDHLVANTEDIANYLKNNGWGEDQIHYLPNFVTAKTAPKIKRKEYFTSNNATLLLALGRLHENKAFDVLLEAFAQVPNAYLWIAGEGPLRETLEREAERLGVRPRIRFLGWRHDVEALYATADILVCPSRHEPLGNVVIEGWAHGVPVVAADNLGPGALIKDEETGILFPVNDANALAAALKRLISNDELGRRLAENGKKIYETKFSEKIVVDKYIKLFEQMSS</sequence>
<reference evidence="2" key="1">
    <citation type="submission" date="2018-05" db="EMBL/GenBank/DDBJ databases">
        <authorList>
            <person name="Lanie J.A."/>
            <person name="Ng W.-L."/>
            <person name="Kazmierczak K.M."/>
            <person name="Andrzejewski T.M."/>
            <person name="Davidsen T.M."/>
            <person name="Wayne K.J."/>
            <person name="Tettelin H."/>
            <person name="Glass J.I."/>
            <person name="Rusch D."/>
            <person name="Podicherti R."/>
            <person name="Tsui H.-C.T."/>
            <person name="Winkler M.E."/>
        </authorList>
    </citation>
    <scope>NUCLEOTIDE SEQUENCE</scope>
</reference>
<dbReference type="GO" id="GO:0016757">
    <property type="term" value="F:glycosyltransferase activity"/>
    <property type="evidence" value="ECO:0007669"/>
    <property type="project" value="InterPro"/>
</dbReference>
<accession>A0A382DLX4</accession>
<dbReference type="AlphaFoldDB" id="A0A382DLX4"/>
<name>A0A382DLX4_9ZZZZ</name>
<dbReference type="PANTHER" id="PTHR12526">
    <property type="entry name" value="GLYCOSYLTRANSFERASE"/>
    <property type="match status" value="1"/>
</dbReference>
<dbReference type="EMBL" id="UINC01039891">
    <property type="protein sequence ID" value="SVB39014.1"/>
    <property type="molecule type" value="Genomic_DNA"/>
</dbReference>
<organism evidence="2">
    <name type="scientific">marine metagenome</name>
    <dbReference type="NCBI Taxonomy" id="408172"/>
    <lineage>
        <taxon>unclassified sequences</taxon>
        <taxon>metagenomes</taxon>
        <taxon>ecological metagenomes</taxon>
    </lineage>
</organism>
<evidence type="ECO:0000313" key="2">
    <source>
        <dbReference type="EMBL" id="SVB39014.1"/>
    </source>
</evidence>
<feature type="domain" description="Glycosyl transferase family 1" evidence="1">
    <location>
        <begin position="43"/>
        <end position="202"/>
    </location>
</feature>
<dbReference type="Gene3D" id="3.40.50.2000">
    <property type="entry name" value="Glycogen Phosphorylase B"/>
    <property type="match status" value="2"/>
</dbReference>
<dbReference type="PANTHER" id="PTHR12526:SF630">
    <property type="entry name" value="GLYCOSYLTRANSFERASE"/>
    <property type="match status" value="1"/>
</dbReference>
<dbReference type="InterPro" id="IPR001296">
    <property type="entry name" value="Glyco_trans_1"/>
</dbReference>
<feature type="non-terminal residue" evidence="2">
    <location>
        <position position="1"/>
    </location>
</feature>
<dbReference type="SUPFAM" id="SSF53756">
    <property type="entry name" value="UDP-Glycosyltransferase/glycogen phosphorylase"/>
    <property type="match status" value="1"/>
</dbReference>
<evidence type="ECO:0000259" key="1">
    <source>
        <dbReference type="Pfam" id="PF00534"/>
    </source>
</evidence>